<proteinExistence type="predicted"/>
<gene>
    <name evidence="1" type="ORF">SE17_12245</name>
</gene>
<dbReference type="EMBL" id="LJCR01000375">
    <property type="protein sequence ID" value="KPV52982.1"/>
    <property type="molecule type" value="Genomic_DNA"/>
</dbReference>
<organism evidence="1 2">
    <name type="scientific">Kouleothrix aurantiaca</name>
    <dbReference type="NCBI Taxonomy" id="186479"/>
    <lineage>
        <taxon>Bacteria</taxon>
        <taxon>Bacillati</taxon>
        <taxon>Chloroflexota</taxon>
        <taxon>Chloroflexia</taxon>
        <taxon>Chloroflexales</taxon>
        <taxon>Roseiflexineae</taxon>
        <taxon>Roseiflexaceae</taxon>
        <taxon>Kouleothrix</taxon>
    </lineage>
</organism>
<keyword evidence="2" id="KW-1185">Reference proteome</keyword>
<name>A0A0P9FIP6_9CHLR</name>
<accession>A0A0P9FIP6</accession>
<dbReference type="Proteomes" id="UP000050509">
    <property type="component" value="Unassembled WGS sequence"/>
</dbReference>
<protein>
    <submittedName>
        <fullName evidence="1">Uncharacterized protein</fullName>
    </submittedName>
</protein>
<sequence length="207" mass="22622">MNYPTLNDVIAANERRAAAGQPLIAYYATREEFNAATDLVLAAFDLPSAYRRYLQTVGCTGWCLVTLLANAAAKVQPERAAEFYAAKVILLNVAIGHVRMGLGEWWAAPHPYGDYADTVVYIESPFARFAFHCKKSDPMLAGLLDTHPMSDRGWSGLSLQPYALELVQGFVNGPETAAEIIASIQAQESGTREIAPRPATIDLSMNR</sequence>
<reference evidence="1 2" key="1">
    <citation type="submission" date="2015-09" db="EMBL/GenBank/DDBJ databases">
        <title>Draft genome sequence of Kouleothrix aurantiaca JCM 19913.</title>
        <authorList>
            <person name="Hemp J."/>
        </authorList>
    </citation>
    <scope>NUCLEOTIDE SEQUENCE [LARGE SCALE GENOMIC DNA]</scope>
    <source>
        <strain evidence="1 2">COM-B</strain>
    </source>
</reference>
<comment type="caution">
    <text evidence="1">The sequence shown here is derived from an EMBL/GenBank/DDBJ whole genome shotgun (WGS) entry which is preliminary data.</text>
</comment>
<evidence type="ECO:0000313" key="1">
    <source>
        <dbReference type="EMBL" id="KPV52982.1"/>
    </source>
</evidence>
<dbReference type="AlphaFoldDB" id="A0A0P9FIP6"/>
<evidence type="ECO:0000313" key="2">
    <source>
        <dbReference type="Proteomes" id="UP000050509"/>
    </source>
</evidence>